<dbReference type="Proteomes" id="UP001163603">
    <property type="component" value="Chromosome 10"/>
</dbReference>
<sequence length="941" mass="105912">MDRTKMFNLRRPSFFNVFSSSSSAERLKIPIKFVKHMGGQTSGSVSLIGPSGNTWHVNLIQQNGDLFFDQGWPTFVSDHFLECGDLLVFRYDGELHFNVQVFDQSACEKEDAFNSKRSLDSSFNNSTCQKTEREEVAALSEGIFQGVPKKIKGNSSVLQIEWIDKDREAISCEETKHNGIPSHSFSLPSQSKPCNLKPEHEEKKVAQSFNSSFPYFVRIMKRFNISGSYTLNIPYQFSMAHLPKCKTEIVLCNLKGESWIVNSVPTTKVHTSHTFCGGWLAFVRSNEIKMGDVCIFELVRKCEFCVHIRRVGKEDPHSQNEEVALSGSHVGSAATSYKKFDGLSKTVKNSLKIHSKCMKKVQLCGTKESKTCDIRNHVSATRNSSCAALCARSKTTNEKPEAAIHSRNNVEAEMGSPNSGNLRIMMALDEQKAARSFTSHVPHFVRIMRKFNISGSYTLKIPYKFSMAHLPDCKTEILLRNIKGECWTVNSVPDSKGRMVHTFCGGWMAFVRGCSSLRVTDGQLVVSCMPGFKRSKLWEMGEACKECRSWEDEIYWSHFQCIHFIQYLHAGFDQQLTIPEKFSRNLKKKLPETVSLKGPSGGTRSIGVTANDNTLNFSHGWPEFVKIHFLKENDILIFKYNGDSHFDVLMFDGQSQCEKAASYFVRKCGHTDNVSGCQTKRKPGEDSVEVIPTSSHGDVEGTPPKQATNDDINKTPVGQPIVSQTSNKRIRRGNSSVKPIHTRRSLRSKALFTNHAKKLMGKSGTPLHLFFLFFLRSTSSRSNAEVTSFNGNLASGQNFLSSRRPVSEDEKMNALQLAKAALTTDSFLVVMKPTHVYKRFFMAIPAGWMTKHLTLENQDVILRVNEKTWQVKFQFWKPRCCGGLSGGWKNFAADNNLDEFDVCVFQPASLVIKPIVLNVIIFRVVNEVIPLTQVTPAYLTC</sequence>
<evidence type="ECO:0000313" key="2">
    <source>
        <dbReference type="Proteomes" id="UP001163603"/>
    </source>
</evidence>
<keyword evidence="2" id="KW-1185">Reference proteome</keyword>
<dbReference type="EMBL" id="CM047745">
    <property type="protein sequence ID" value="KAJ0026427.1"/>
    <property type="molecule type" value="Genomic_DNA"/>
</dbReference>
<reference evidence="2" key="1">
    <citation type="journal article" date="2023" name="G3 (Bethesda)">
        <title>Genome assembly and association tests identify interacting loci associated with vigor, precocity, and sex in interspecific pistachio rootstocks.</title>
        <authorList>
            <person name="Palmer W."/>
            <person name="Jacygrad E."/>
            <person name="Sagayaradj S."/>
            <person name="Cavanaugh K."/>
            <person name="Han R."/>
            <person name="Bertier L."/>
            <person name="Beede B."/>
            <person name="Kafkas S."/>
            <person name="Golino D."/>
            <person name="Preece J."/>
            <person name="Michelmore R."/>
        </authorList>
    </citation>
    <scope>NUCLEOTIDE SEQUENCE [LARGE SCALE GENOMIC DNA]</scope>
</reference>
<proteinExistence type="predicted"/>
<accession>A0ACC0XYV0</accession>
<comment type="caution">
    <text evidence="1">The sequence shown here is derived from an EMBL/GenBank/DDBJ whole genome shotgun (WGS) entry which is preliminary data.</text>
</comment>
<organism evidence="1 2">
    <name type="scientific">Pistacia integerrima</name>
    <dbReference type="NCBI Taxonomy" id="434235"/>
    <lineage>
        <taxon>Eukaryota</taxon>
        <taxon>Viridiplantae</taxon>
        <taxon>Streptophyta</taxon>
        <taxon>Embryophyta</taxon>
        <taxon>Tracheophyta</taxon>
        <taxon>Spermatophyta</taxon>
        <taxon>Magnoliopsida</taxon>
        <taxon>eudicotyledons</taxon>
        <taxon>Gunneridae</taxon>
        <taxon>Pentapetalae</taxon>
        <taxon>rosids</taxon>
        <taxon>malvids</taxon>
        <taxon>Sapindales</taxon>
        <taxon>Anacardiaceae</taxon>
        <taxon>Pistacia</taxon>
    </lineage>
</organism>
<protein>
    <submittedName>
        <fullName evidence="1">Uncharacterized protein</fullName>
    </submittedName>
</protein>
<evidence type="ECO:0000313" key="1">
    <source>
        <dbReference type="EMBL" id="KAJ0026427.1"/>
    </source>
</evidence>
<name>A0ACC0XYV0_9ROSI</name>
<gene>
    <name evidence="1" type="ORF">Pint_08869</name>
</gene>